<name>A0A7H0SSE8_9CORY</name>
<feature type="compositionally biased region" description="Basic and acidic residues" evidence="7">
    <location>
        <begin position="253"/>
        <end position="267"/>
    </location>
</feature>
<evidence type="ECO:0000256" key="6">
    <source>
        <dbReference type="RuleBase" id="RU363076"/>
    </source>
</evidence>
<evidence type="ECO:0000256" key="3">
    <source>
        <dbReference type="ARBA" id="ARBA00022692"/>
    </source>
</evidence>
<feature type="transmembrane region" description="Helical" evidence="6">
    <location>
        <begin position="20"/>
        <end position="42"/>
    </location>
</feature>
<feature type="region of interest" description="Disordered" evidence="7">
    <location>
        <begin position="253"/>
        <end position="312"/>
    </location>
</feature>
<organism evidence="8 9">
    <name type="scientific">Corynebacterium poyangense</name>
    <dbReference type="NCBI Taxonomy" id="2684405"/>
    <lineage>
        <taxon>Bacteria</taxon>
        <taxon>Bacillati</taxon>
        <taxon>Actinomycetota</taxon>
        <taxon>Actinomycetes</taxon>
        <taxon>Mycobacteriales</taxon>
        <taxon>Corynebacteriaceae</taxon>
        <taxon>Corynebacterium</taxon>
    </lineage>
</organism>
<keyword evidence="4 6" id="KW-1133">Transmembrane helix</keyword>
<evidence type="ECO:0000256" key="7">
    <source>
        <dbReference type="SAM" id="MobiDB-lite"/>
    </source>
</evidence>
<comment type="similarity">
    <text evidence="2 6">Belongs to the SURF1 family.</text>
</comment>
<dbReference type="CDD" id="cd06662">
    <property type="entry name" value="SURF1"/>
    <property type="match status" value="1"/>
</dbReference>
<dbReference type="PROSITE" id="PS50895">
    <property type="entry name" value="SURF1"/>
    <property type="match status" value="1"/>
</dbReference>
<keyword evidence="6" id="KW-1003">Cell membrane</keyword>
<dbReference type="GO" id="GO:0005886">
    <property type="term" value="C:plasma membrane"/>
    <property type="evidence" value="ECO:0007669"/>
    <property type="project" value="UniProtKB-SubCell"/>
</dbReference>
<dbReference type="PANTHER" id="PTHR23427:SF2">
    <property type="entry name" value="SURFEIT LOCUS PROTEIN 1"/>
    <property type="match status" value="1"/>
</dbReference>
<dbReference type="AlphaFoldDB" id="A0A7H0SSE8"/>
<gene>
    <name evidence="8" type="ORF">GP475_08175</name>
</gene>
<accession>A0A7H0SSE8</accession>
<sequence>MEQNSRQSPTWRSFLTPGWIMSLIAIVAFSYFAFTVLAPWQLHKNTAIGQRNEQIDQAFKKDPVPFTTVFALPEGTINADQEWTRVSMSGQFLPDHEVLLRLRSVNDNPAYQVLTPFRTDNGEVFLINRGYVPSGEGIPPIDPAPTNPTHIEGVARLDEALPNSQPLDEGGYHQVYGINTEQVSQITRLPLAHDYVQLTSGSVGELTAIPVPKLDRGSHLSYGLQWIGFGIMAPAGLIYFVYAELKERRRERKESEELEAAEGKSDDSLPTTSIVPAEETELVSRQSVQDRYGGQHRNYWQKRQAKKSRERF</sequence>
<dbReference type="InterPro" id="IPR045214">
    <property type="entry name" value="Surf1/Surf4"/>
</dbReference>
<evidence type="ECO:0000256" key="4">
    <source>
        <dbReference type="ARBA" id="ARBA00022989"/>
    </source>
</evidence>
<evidence type="ECO:0000313" key="9">
    <source>
        <dbReference type="Proteomes" id="UP000516320"/>
    </source>
</evidence>
<dbReference type="KEGG" id="cpoy:GP475_08175"/>
<proteinExistence type="inferred from homology"/>
<feature type="transmembrane region" description="Helical" evidence="6">
    <location>
        <begin position="223"/>
        <end position="243"/>
    </location>
</feature>
<keyword evidence="5 6" id="KW-0472">Membrane</keyword>
<dbReference type="Pfam" id="PF02104">
    <property type="entry name" value="SURF1"/>
    <property type="match status" value="1"/>
</dbReference>
<dbReference type="InterPro" id="IPR002994">
    <property type="entry name" value="Surf1/Shy1"/>
</dbReference>
<dbReference type="PANTHER" id="PTHR23427">
    <property type="entry name" value="SURFEIT LOCUS PROTEIN"/>
    <property type="match status" value="1"/>
</dbReference>
<keyword evidence="9" id="KW-1185">Reference proteome</keyword>
<reference evidence="8 9" key="1">
    <citation type="submission" date="2019-12" db="EMBL/GenBank/DDBJ databases">
        <title>Corynebacterium sp. nov., isolated from feces of the Anser Albifrons in China.</title>
        <authorList>
            <person name="Liu Q."/>
        </authorList>
    </citation>
    <scope>NUCLEOTIDE SEQUENCE [LARGE SCALE GENOMIC DNA]</scope>
    <source>
        <strain evidence="8 9">4H37-19</strain>
    </source>
</reference>
<evidence type="ECO:0000256" key="2">
    <source>
        <dbReference type="ARBA" id="ARBA00007165"/>
    </source>
</evidence>
<dbReference type="RefSeq" id="WP_187975864.1">
    <property type="nucleotide sequence ID" value="NZ_CP046884.1"/>
</dbReference>
<evidence type="ECO:0000313" key="8">
    <source>
        <dbReference type="EMBL" id="QNQ91473.1"/>
    </source>
</evidence>
<protein>
    <recommendedName>
        <fullName evidence="6">SURF1-like protein</fullName>
    </recommendedName>
</protein>
<comment type="subcellular location">
    <subcellularLocation>
        <location evidence="6">Cell membrane</location>
        <topology evidence="6">Multi-pass membrane protein</topology>
    </subcellularLocation>
    <subcellularLocation>
        <location evidence="1">Membrane</location>
    </subcellularLocation>
</comment>
<feature type="compositionally biased region" description="Basic residues" evidence="7">
    <location>
        <begin position="299"/>
        <end position="312"/>
    </location>
</feature>
<evidence type="ECO:0000256" key="5">
    <source>
        <dbReference type="ARBA" id="ARBA00023136"/>
    </source>
</evidence>
<evidence type="ECO:0000256" key="1">
    <source>
        <dbReference type="ARBA" id="ARBA00004370"/>
    </source>
</evidence>
<dbReference type="EMBL" id="CP046884">
    <property type="protein sequence ID" value="QNQ91473.1"/>
    <property type="molecule type" value="Genomic_DNA"/>
</dbReference>
<dbReference type="Proteomes" id="UP000516320">
    <property type="component" value="Chromosome"/>
</dbReference>
<keyword evidence="3 6" id="KW-0812">Transmembrane</keyword>